<dbReference type="NCBIfam" id="TIGR02050">
    <property type="entry name" value="gshA_cyan_rel"/>
    <property type="match status" value="1"/>
</dbReference>
<dbReference type="PANTHER" id="PTHR36510">
    <property type="entry name" value="GLUTAMATE--CYSTEINE LIGASE 2-RELATED"/>
    <property type="match status" value="1"/>
</dbReference>
<gene>
    <name evidence="5" type="ORF">EKM59_10630</name>
</gene>
<comment type="function">
    <text evidence="4">ATP-dependent carboxylate-amine ligase which exhibits weak glutamate--cysteine ligase activity.</text>
</comment>
<reference evidence="5 6" key="1">
    <citation type="submission" date="2018-12" db="EMBL/GenBank/DDBJ databases">
        <title>Legionella sp,whole genome shotgun sequence.</title>
        <authorList>
            <person name="Wu H."/>
        </authorList>
    </citation>
    <scope>NUCLEOTIDE SEQUENCE [LARGE SCALE GENOMIC DNA]</scope>
    <source>
        <strain evidence="6">km714</strain>
    </source>
</reference>
<comment type="similarity">
    <text evidence="4">Belongs to the glutamate--cysteine ligase type 2 family. YbdK subfamily.</text>
</comment>
<evidence type="ECO:0000313" key="6">
    <source>
        <dbReference type="Proteomes" id="UP000288012"/>
    </source>
</evidence>
<dbReference type="HAMAP" id="MF_01609">
    <property type="entry name" value="Glu_cys_ligase_2"/>
    <property type="match status" value="1"/>
</dbReference>
<dbReference type="GO" id="GO:0005524">
    <property type="term" value="F:ATP binding"/>
    <property type="evidence" value="ECO:0007669"/>
    <property type="project" value="UniProtKB-KW"/>
</dbReference>
<evidence type="ECO:0000256" key="4">
    <source>
        <dbReference type="HAMAP-Rule" id="MF_01609"/>
    </source>
</evidence>
<evidence type="ECO:0000313" key="5">
    <source>
        <dbReference type="EMBL" id="RUQ81500.1"/>
    </source>
</evidence>
<keyword evidence="1 4" id="KW-0436">Ligase</keyword>
<dbReference type="InterPro" id="IPR050141">
    <property type="entry name" value="GCL_type2/YbdK_subfam"/>
</dbReference>
<dbReference type="EC" id="6.3.2.2" evidence="4"/>
<keyword evidence="3 4" id="KW-0067">ATP-binding</keyword>
<dbReference type="GO" id="GO:0004357">
    <property type="term" value="F:glutamate-cysteine ligase activity"/>
    <property type="evidence" value="ECO:0007669"/>
    <property type="project" value="UniProtKB-EC"/>
</dbReference>
<comment type="catalytic activity">
    <reaction evidence="4">
        <text>L-cysteine + L-glutamate + ATP = gamma-L-glutamyl-L-cysteine + ADP + phosphate + H(+)</text>
        <dbReference type="Rhea" id="RHEA:13285"/>
        <dbReference type="ChEBI" id="CHEBI:15378"/>
        <dbReference type="ChEBI" id="CHEBI:29985"/>
        <dbReference type="ChEBI" id="CHEBI:30616"/>
        <dbReference type="ChEBI" id="CHEBI:35235"/>
        <dbReference type="ChEBI" id="CHEBI:43474"/>
        <dbReference type="ChEBI" id="CHEBI:58173"/>
        <dbReference type="ChEBI" id="CHEBI:456216"/>
        <dbReference type="EC" id="6.3.2.2"/>
    </reaction>
</comment>
<keyword evidence="6" id="KW-1185">Reference proteome</keyword>
<dbReference type="GO" id="GO:0042398">
    <property type="term" value="P:modified amino acid biosynthetic process"/>
    <property type="evidence" value="ECO:0007669"/>
    <property type="project" value="InterPro"/>
</dbReference>
<dbReference type="InterPro" id="IPR011793">
    <property type="entry name" value="YbdK"/>
</dbReference>
<dbReference type="PANTHER" id="PTHR36510:SF1">
    <property type="entry name" value="GLUTAMATE--CYSTEINE LIGASE 2-RELATED"/>
    <property type="match status" value="1"/>
</dbReference>
<comment type="caution">
    <text evidence="5">The sequence shown here is derived from an EMBL/GenBank/DDBJ whole genome shotgun (WGS) entry which is preliminary data.</text>
</comment>
<dbReference type="Gene3D" id="3.30.590.20">
    <property type="match status" value="1"/>
</dbReference>
<keyword evidence="2 4" id="KW-0547">Nucleotide-binding</keyword>
<dbReference type="Pfam" id="PF04107">
    <property type="entry name" value="GCS2"/>
    <property type="match status" value="1"/>
</dbReference>
<sequence>MKKVLPFSTSSLVSVGVELELQIIDNQSYGLISRSKELIRNLNEGICQNRVKPEITQSMIELNSSVHENINTVLTELYELQSFLVEQTSKFDISFCGGGTHLFQKWSSQKVFPAKRYKKLAHRFGYLTKRATVFGQHVHLGCLNGEDAVYLTHALARYIPQLIAISSASPFYQGKDSGFSSARVNIFNSFPMSGVIPMLKNWQEFSDYYYKMKEWGIIENMKDIYWDVRPKPEFGTVEVRIFDTPLTIKKSVMLAAYLQALALYLIKEKPFKLTDDLYYLYPHIRFEASRYGYDGEFINPENSNKTTVFDDLLTTIANIEPYFKELGSMEYFNLLKEDALNKRNDSVIIREYYAQTGSLQEVVSELCKLWLSH</sequence>
<dbReference type="RefSeq" id="WP_127111534.1">
    <property type="nucleotide sequence ID" value="NZ_RZGR01000041.1"/>
</dbReference>
<dbReference type="InterPro" id="IPR014746">
    <property type="entry name" value="Gln_synth/guanido_kin_cat_dom"/>
</dbReference>
<dbReference type="InterPro" id="IPR006336">
    <property type="entry name" value="GCS2"/>
</dbReference>
<name>A0A433JGX0_9GAMM</name>
<dbReference type="SUPFAM" id="SSF55931">
    <property type="entry name" value="Glutamine synthetase/guanido kinase"/>
    <property type="match status" value="1"/>
</dbReference>
<dbReference type="AlphaFoldDB" id="A0A433JGX0"/>
<proteinExistence type="inferred from homology"/>
<evidence type="ECO:0000256" key="1">
    <source>
        <dbReference type="ARBA" id="ARBA00022598"/>
    </source>
</evidence>
<evidence type="ECO:0000256" key="2">
    <source>
        <dbReference type="ARBA" id="ARBA00022741"/>
    </source>
</evidence>
<organism evidence="5 6">
    <name type="scientific">Legionella septentrionalis</name>
    <dbReference type="NCBI Taxonomy" id="2498109"/>
    <lineage>
        <taxon>Bacteria</taxon>
        <taxon>Pseudomonadati</taxon>
        <taxon>Pseudomonadota</taxon>
        <taxon>Gammaproteobacteria</taxon>
        <taxon>Legionellales</taxon>
        <taxon>Legionellaceae</taxon>
        <taxon>Legionella</taxon>
    </lineage>
</organism>
<protein>
    <recommendedName>
        <fullName evidence="4">Putative glutamate--cysteine ligase 2</fullName>
        <ecNumber evidence="4">6.3.2.2</ecNumber>
    </recommendedName>
    <alternativeName>
        <fullName evidence="4">Gamma-glutamylcysteine synthetase 2</fullName>
        <shortName evidence="4">GCS 2</shortName>
        <shortName evidence="4">Gamma-GCS 2</shortName>
    </alternativeName>
</protein>
<evidence type="ECO:0000256" key="3">
    <source>
        <dbReference type="ARBA" id="ARBA00022840"/>
    </source>
</evidence>
<dbReference type="NCBIfam" id="NF010040">
    <property type="entry name" value="PRK13516.1"/>
    <property type="match status" value="1"/>
</dbReference>
<dbReference type="EMBL" id="RZGR01000041">
    <property type="protein sequence ID" value="RUQ81500.1"/>
    <property type="molecule type" value="Genomic_DNA"/>
</dbReference>
<dbReference type="Proteomes" id="UP000288012">
    <property type="component" value="Unassembled WGS sequence"/>
</dbReference>
<accession>A0A433JGX0</accession>